<feature type="compositionally biased region" description="Basic and acidic residues" evidence="3">
    <location>
        <begin position="305"/>
        <end position="318"/>
    </location>
</feature>
<dbReference type="GO" id="GO:0005741">
    <property type="term" value="C:mitochondrial outer membrane"/>
    <property type="evidence" value="ECO:0007669"/>
    <property type="project" value="UniProtKB-SubCell"/>
</dbReference>
<name>K1VH79_TRIAC</name>
<protein>
    <submittedName>
        <fullName evidence="5">Endoplasmic reticulum protein</fullName>
    </submittedName>
</protein>
<dbReference type="PANTHER" id="PTHR14097">
    <property type="entry name" value="OXIDOREDUCTASE HTATIP2"/>
    <property type="match status" value="1"/>
</dbReference>
<dbReference type="Gene3D" id="3.40.50.720">
    <property type="entry name" value="NAD(P)-binding Rossmann-like Domain"/>
    <property type="match status" value="1"/>
</dbReference>
<dbReference type="AlphaFoldDB" id="K1VH79"/>
<feature type="domain" description="NAD(P)-binding" evidence="4">
    <location>
        <begin position="8"/>
        <end position="161"/>
    </location>
</feature>
<dbReference type="OrthoDB" id="430436at2759"/>
<feature type="compositionally biased region" description="Basic and acidic residues" evidence="3">
    <location>
        <begin position="227"/>
        <end position="240"/>
    </location>
</feature>
<dbReference type="PANTHER" id="PTHR14097:SF7">
    <property type="entry name" value="OXIDOREDUCTASE HTATIP2"/>
    <property type="match status" value="1"/>
</dbReference>
<evidence type="ECO:0000256" key="2">
    <source>
        <dbReference type="ARBA" id="ARBA00006617"/>
    </source>
</evidence>
<evidence type="ECO:0000256" key="3">
    <source>
        <dbReference type="SAM" id="MobiDB-lite"/>
    </source>
</evidence>
<proteinExistence type="inferred from homology"/>
<dbReference type="SUPFAM" id="SSF51735">
    <property type="entry name" value="NAD(P)-binding Rossmann-fold domains"/>
    <property type="match status" value="1"/>
</dbReference>
<evidence type="ECO:0000313" key="5">
    <source>
        <dbReference type="EMBL" id="EKC98481.1"/>
    </source>
</evidence>
<keyword evidence="6" id="KW-1185">Reference proteome</keyword>
<comment type="caution">
    <text evidence="5">The sequence shown here is derived from an EMBL/GenBank/DDBJ whole genome shotgun (WGS) entry which is preliminary data.</text>
</comment>
<feature type="compositionally biased region" description="Basic and acidic residues" evidence="3">
    <location>
        <begin position="248"/>
        <end position="277"/>
    </location>
</feature>
<dbReference type="EMBL" id="AMBO01000389">
    <property type="protein sequence ID" value="EKC98481.1"/>
    <property type="molecule type" value="Genomic_DNA"/>
</dbReference>
<gene>
    <name evidence="5" type="ORF">A1Q2_07218</name>
</gene>
<dbReference type="HOGENOM" id="CLU_672986_0_0_1"/>
<dbReference type="Pfam" id="PF13460">
    <property type="entry name" value="NAD_binding_10"/>
    <property type="match status" value="1"/>
</dbReference>
<sequence length="409" mass="44284">MPAVTIVGATGLTGSQALSFLLASPQNFFVKAITRRAAPQPTSPPAAPGAKYENDVVHDLWTVEEVVNEGDVYVSCLGTTRAQAGGADKQVLIDRDLNISLADKAKAQGAQTMILVSSTGANSKSWFAYPRMKGELEDHVVGLNFPNTIIIRPGVLLHDGNRPDQRTAESVMVTAIRGLRSIGVPTTSLGVETKTVGEAIAQLAAKPPAGVSYLYDADLEKLAKEYRDGPAHAEERRDEANTATDEEREQREQEQVPEVEHEAREGADAEARRKVPDAVEEDPDGAAAADEERAPVPPVLLGAEDEVRHEEGHGRSRQDEDEERQEQEAERVVRVVAEERREDEVELDEGRAEGQDARDDRALHRTQVPRLRGDLARDAVDACAVAEAAVLHAEEVAGDAQGDADEEPQ</sequence>
<dbReference type="InterPro" id="IPR036291">
    <property type="entry name" value="NAD(P)-bd_dom_sf"/>
</dbReference>
<dbReference type="InParanoid" id="K1VH79"/>
<accession>K1VH79</accession>
<evidence type="ECO:0000313" key="6">
    <source>
        <dbReference type="Proteomes" id="UP000006757"/>
    </source>
</evidence>
<evidence type="ECO:0000259" key="4">
    <source>
        <dbReference type="Pfam" id="PF13460"/>
    </source>
</evidence>
<dbReference type="InterPro" id="IPR016040">
    <property type="entry name" value="NAD(P)-bd_dom"/>
</dbReference>
<organism evidence="5 6">
    <name type="scientific">Trichosporon asahii var. asahii (strain CBS 8904)</name>
    <name type="common">Yeast</name>
    <dbReference type="NCBI Taxonomy" id="1220162"/>
    <lineage>
        <taxon>Eukaryota</taxon>
        <taxon>Fungi</taxon>
        <taxon>Dikarya</taxon>
        <taxon>Basidiomycota</taxon>
        <taxon>Agaricomycotina</taxon>
        <taxon>Tremellomycetes</taxon>
        <taxon>Trichosporonales</taxon>
        <taxon>Trichosporonaceae</taxon>
        <taxon>Trichosporon</taxon>
    </lineage>
</organism>
<reference evidence="5 6" key="1">
    <citation type="journal article" date="2012" name="Eukaryot. Cell">
        <title>Genome sequence of the Trichosporon asahii environmental strain CBS 8904.</title>
        <authorList>
            <person name="Yang R.Y."/>
            <person name="Li H.T."/>
            <person name="Zhu H."/>
            <person name="Zhou G.P."/>
            <person name="Wang M."/>
            <person name="Wang L."/>
        </authorList>
    </citation>
    <scope>NUCLEOTIDE SEQUENCE [LARGE SCALE GENOMIC DNA]</scope>
    <source>
        <strain evidence="5 6">CBS 8904</strain>
    </source>
</reference>
<dbReference type="STRING" id="1220162.K1VH79"/>
<comment type="similarity">
    <text evidence="2">Belongs to the FMP52 family.</text>
</comment>
<dbReference type="GO" id="GO:0051170">
    <property type="term" value="P:import into nucleus"/>
    <property type="evidence" value="ECO:0007669"/>
    <property type="project" value="TreeGrafter"/>
</dbReference>
<comment type="subcellular location">
    <subcellularLocation>
        <location evidence="1">Mitochondrion outer membrane</location>
        <topology evidence="1">Peripheral membrane protein</topology>
    </subcellularLocation>
</comment>
<dbReference type="eggNOG" id="KOG4039">
    <property type="taxonomic scope" value="Eukaryota"/>
</dbReference>
<feature type="region of interest" description="Disordered" evidence="3">
    <location>
        <begin position="227"/>
        <end position="365"/>
    </location>
</feature>
<feature type="compositionally biased region" description="Basic and acidic residues" evidence="3">
    <location>
        <begin position="326"/>
        <end position="363"/>
    </location>
</feature>
<evidence type="ECO:0000256" key="1">
    <source>
        <dbReference type="ARBA" id="ARBA00004450"/>
    </source>
</evidence>
<dbReference type="Proteomes" id="UP000006757">
    <property type="component" value="Unassembled WGS sequence"/>
</dbReference>